<evidence type="ECO:0000313" key="40">
    <source>
        <dbReference type="Proteomes" id="UP000376505"/>
    </source>
</evidence>
<dbReference type="EMBL" id="AABBYJ010000001">
    <property type="protein sequence ID" value="EAG4329698.1"/>
    <property type="molecule type" value="Genomic_DNA"/>
</dbReference>
<dbReference type="Proteomes" id="UP000344343">
    <property type="component" value="Unassembled WGS sequence"/>
</dbReference>
<evidence type="ECO:0000313" key="16">
    <source>
        <dbReference type="EMBL" id="EAG2996976.1"/>
    </source>
</evidence>
<dbReference type="EMBL" id="AABAGT010000006">
    <property type="protein sequence ID" value="EAG0866703.1"/>
    <property type="molecule type" value="Genomic_DNA"/>
</dbReference>
<dbReference type="EMBL" id="AABAYG010000001">
    <property type="protein sequence ID" value="EAG2244292.1"/>
    <property type="molecule type" value="Genomic_DNA"/>
</dbReference>
<dbReference type="Proteomes" id="UP000481141">
    <property type="component" value="Unassembled WGS sequence"/>
</dbReference>
<dbReference type="Proteomes" id="UP000548278">
    <property type="component" value="Unassembled WGS sequence"/>
</dbReference>
<dbReference type="Proteomes" id="UP000423131">
    <property type="component" value="Unassembled WGS sequence"/>
</dbReference>
<evidence type="ECO:0000313" key="38">
    <source>
        <dbReference type="Proteomes" id="UP000358545"/>
    </source>
</evidence>
<evidence type="ECO:0000313" key="24">
    <source>
        <dbReference type="EMBL" id="EAK9317106.1"/>
    </source>
</evidence>
<organism evidence="12 49">
    <name type="scientific">Listeria monocytogenes</name>
    <dbReference type="NCBI Taxonomy" id="1639"/>
    <lineage>
        <taxon>Bacteria</taxon>
        <taxon>Bacillati</taxon>
        <taxon>Bacillota</taxon>
        <taxon>Bacilli</taxon>
        <taxon>Bacillales</taxon>
        <taxon>Listeriaceae</taxon>
        <taxon>Listeria</taxon>
    </lineage>
</organism>
<dbReference type="EMBL" id="AABCVX010000001">
    <property type="protein sequence ID" value="EAG6168065.1"/>
    <property type="molecule type" value="Genomic_DNA"/>
</dbReference>
<evidence type="ECO:0000313" key="48">
    <source>
        <dbReference type="Proteomes" id="UP000460224"/>
    </source>
</evidence>
<evidence type="ECO:0000313" key="28">
    <source>
        <dbReference type="EMBL" id="ECY6543516.1"/>
    </source>
</evidence>
<evidence type="ECO:0000313" key="11">
    <source>
        <dbReference type="EMBL" id="EAG0866703.1"/>
    </source>
</evidence>
<dbReference type="EMBL" id="AAASLB010000001">
    <property type="protein sequence ID" value="EAE4940778.1"/>
    <property type="molecule type" value="Genomic_DNA"/>
</dbReference>
<evidence type="ECO:0000313" key="53">
    <source>
        <dbReference type="Proteomes" id="UP000533021"/>
    </source>
</evidence>
<dbReference type="Proteomes" id="UP000345329">
    <property type="component" value="Unassembled WGS sequence"/>
</dbReference>
<dbReference type="EMBL" id="AALEDS010000002">
    <property type="protein sequence ID" value="ECY6543516.1"/>
    <property type="molecule type" value="Genomic_DNA"/>
</dbReference>
<protein>
    <submittedName>
        <fullName evidence="12">Uncharacterized protein</fullName>
    </submittedName>
</protein>
<evidence type="ECO:0000313" key="50">
    <source>
        <dbReference type="Proteomes" id="UP000481141"/>
    </source>
</evidence>
<evidence type="ECO:0000313" key="30">
    <source>
        <dbReference type="Proteomes" id="UP000331186"/>
    </source>
</evidence>
<dbReference type="Proteomes" id="UP000549379">
    <property type="component" value="Unassembled WGS sequence"/>
</dbReference>
<dbReference type="Proteomes" id="UP000364988">
    <property type="component" value="Unassembled WGS sequence"/>
</dbReference>
<dbReference type="Proteomes" id="UP000379076">
    <property type="component" value="Unassembled WGS sequence"/>
</dbReference>
<dbReference type="EMBL" id="AABATR010000001">
    <property type="protein sequence ID" value="EAG1892285.1"/>
    <property type="molecule type" value="Genomic_DNA"/>
</dbReference>
<evidence type="ECO:0000313" key="8">
    <source>
        <dbReference type="EMBL" id="EAE1337439.1"/>
    </source>
</evidence>
<dbReference type="EMBL" id="AAAJKI010000005">
    <property type="protein sequence ID" value="EAC6547377.1"/>
    <property type="molecule type" value="Genomic_DNA"/>
</dbReference>
<dbReference type="EMBL" id="AACJYH010000004">
    <property type="protein sequence ID" value="EAK8897504.1"/>
    <property type="molecule type" value="Genomic_DNA"/>
</dbReference>
<reference evidence="29 48" key="1">
    <citation type="submission" date="2018-04" db="EMBL/GenBank/DDBJ databases">
        <title>Genome Analysis of a Prevalent Clone of Listeria monocytogenes Sequence Type 87 in China.</title>
        <authorList>
            <person name="Wang Y."/>
        </authorList>
    </citation>
    <scope>NUCLEOTIDE SEQUENCE [LARGE SCALE GENOMIC DNA]</scope>
    <source>
        <strain evidence="29 48">ICDC_LM1523</strain>
    </source>
</reference>
<dbReference type="Proteomes" id="UP000540117">
    <property type="component" value="Unassembled WGS sequence"/>
</dbReference>
<evidence type="ECO:0000313" key="7">
    <source>
        <dbReference type="EMBL" id="EAD5785402.1"/>
    </source>
</evidence>
<dbReference type="Proteomes" id="UP000393182">
    <property type="component" value="Unassembled WGS sequence"/>
</dbReference>
<evidence type="ECO:0000313" key="39">
    <source>
        <dbReference type="Proteomes" id="UP000364988"/>
    </source>
</evidence>
<dbReference type="EMBL" id="AABDGJ010000003">
    <property type="protein sequence ID" value="EAG6990258.1"/>
    <property type="molecule type" value="Genomic_DNA"/>
</dbReference>
<evidence type="ECO:0000313" key="5">
    <source>
        <dbReference type="EMBL" id="EAD3791619.1"/>
    </source>
</evidence>
<sequence>MYLLHIAKKRHAYFPVFREMKHGDFLCSLYLNLESMIFLKNEKYANKYTFTYVPFSCRR</sequence>
<dbReference type="EMBL" id="AABFVG010000002">
    <property type="protein sequence ID" value="EAH2281135.1"/>
    <property type="molecule type" value="Genomic_DNA"/>
</dbReference>
<evidence type="ECO:0000313" key="52">
    <source>
        <dbReference type="Proteomes" id="UP000530452"/>
    </source>
</evidence>
<evidence type="ECO:0000313" key="1">
    <source>
        <dbReference type="EMBL" id="EAC4551208.1"/>
    </source>
</evidence>
<dbReference type="EMBL" id="AAANYR010000001">
    <property type="protein sequence ID" value="EAD5785402.1"/>
    <property type="molecule type" value="Genomic_DNA"/>
</dbReference>
<dbReference type="Proteomes" id="UP000389283">
    <property type="component" value="Unassembled WGS sequence"/>
</dbReference>
<evidence type="ECO:0000313" key="32">
    <source>
        <dbReference type="Proteomes" id="UP000337746"/>
    </source>
</evidence>
<accession>A0A2Z5C3J3</accession>
<dbReference type="Proteomes" id="UP000339309">
    <property type="component" value="Unassembled WGS sequence"/>
</dbReference>
<dbReference type="AlphaFoldDB" id="A0A2Z5C3J3"/>
<evidence type="ECO:0000313" key="18">
    <source>
        <dbReference type="EMBL" id="EAG6168065.1"/>
    </source>
</evidence>
<dbReference type="EMBL" id="AAAREG010000001">
    <property type="protein sequence ID" value="EAE2353182.1"/>
    <property type="molecule type" value="Genomic_DNA"/>
</dbReference>
<dbReference type="EMBL" id="AAHZFN010000013">
    <property type="protein sequence ID" value="ECB9474103.1"/>
    <property type="molecule type" value="Genomic_DNA"/>
</dbReference>
<evidence type="ECO:0000313" key="26">
    <source>
        <dbReference type="EMBL" id="ECB9514885.1"/>
    </source>
</evidence>
<dbReference type="EMBL" id="AAAMZD010000001">
    <property type="protein sequence ID" value="EAD3791619.1"/>
    <property type="molecule type" value="Genomic_DNA"/>
</dbReference>
<evidence type="ECO:0000313" key="13">
    <source>
        <dbReference type="EMBL" id="EAG2085943.1"/>
    </source>
</evidence>
<evidence type="ECO:0000313" key="20">
    <source>
        <dbReference type="EMBL" id="EAG9520148.1"/>
    </source>
</evidence>
<evidence type="ECO:0000313" key="15">
    <source>
        <dbReference type="EMBL" id="EAG2514028.1"/>
    </source>
</evidence>
<evidence type="ECO:0000313" key="33">
    <source>
        <dbReference type="Proteomes" id="UP000339309"/>
    </source>
</evidence>
<evidence type="ECO:0000313" key="55">
    <source>
        <dbReference type="Proteomes" id="UP000546397"/>
    </source>
</evidence>
<dbReference type="EMBL" id="AAAQQZ010000001">
    <property type="protein sequence ID" value="EAE1337439.1"/>
    <property type="molecule type" value="Genomic_DNA"/>
</dbReference>
<evidence type="ECO:0000313" key="58">
    <source>
        <dbReference type="Proteomes" id="UP000566721"/>
    </source>
</evidence>
<evidence type="ECO:0000313" key="42">
    <source>
        <dbReference type="Proteomes" id="UP000389283"/>
    </source>
</evidence>
<dbReference type="EMBL" id="AAAIKW010000001">
    <property type="protein sequence ID" value="EAC4551208.1"/>
    <property type="molecule type" value="Genomic_DNA"/>
</dbReference>
<dbReference type="EMBL" id="AABEMN010000014">
    <property type="protein sequence ID" value="EAG9520148.1"/>
    <property type="molecule type" value="Genomic_DNA"/>
</dbReference>
<proteinExistence type="predicted"/>
<evidence type="ECO:0000313" key="2">
    <source>
        <dbReference type="EMBL" id="EAC6547377.1"/>
    </source>
</evidence>
<evidence type="ECO:0000313" key="22">
    <source>
        <dbReference type="EMBL" id="EAH3292931.1"/>
    </source>
</evidence>
<evidence type="ECO:0000313" key="56">
    <source>
        <dbReference type="Proteomes" id="UP000548278"/>
    </source>
</evidence>
<reference evidence="42 44" key="5">
    <citation type="submission" date="2019-07" db="EMBL/GenBank/DDBJ databases">
        <authorList>
            <consortium name="GenomeTrakr: Next Generation Sequencing Network for Food Pathogen Tracability"/>
        </authorList>
    </citation>
    <scope>NUCLEOTIDE SEQUENCE [LARGE SCALE GENOMIC DNA]</scope>
    <source>
        <strain evidence="16 57">10B02965A-1</strain>
        <strain evidence="8 41">FDA00006494</strain>
        <strain evidence="4 45">FDA00008584</strain>
        <strain evidence="14">FDA00011243</strain>
        <strain evidence="2 30">FDA00013332</strain>
        <strain evidence="7 34">FDA00013853</strain>
        <strain evidence="25 47">FDA00014336</strain>
        <strain evidence="27 42">FDA00014370</strain>
        <strain evidence="26 44">FDA00014392</strain>
        <strain evidence="17 54">FDA1005580-S054-001</strain>
        <strain evidence="50">FDA956581-098-004</strain>
        <strain evidence="15 51">FDA960927-006-004</strain>
        <strain evidence="18 58">FLAG-38921</strain>
        <strain evidence="13 32">FLAG-54356</strain>
        <strain evidence="6 40">FSIS31901579</strain>
        <strain evidence="5 35">VA-WGS-00405</strain>
    </source>
</reference>
<evidence type="ECO:0000313" key="34">
    <source>
        <dbReference type="Proteomes" id="UP000344343"/>
    </source>
</evidence>
<dbReference type="Proteomes" id="UP000354255">
    <property type="component" value="Unassembled WGS sequence"/>
</dbReference>
<dbReference type="Proteomes" id="UP000358545">
    <property type="component" value="Unassembled WGS sequence"/>
</dbReference>
<evidence type="ECO:0000313" key="14">
    <source>
        <dbReference type="EMBL" id="EAG2244292.1"/>
    </source>
</evidence>
<dbReference type="EMBL" id="AABGHY010000001">
    <property type="protein sequence ID" value="EAH3292931.1"/>
    <property type="molecule type" value="Genomic_DNA"/>
</dbReference>
<evidence type="ECO:0000313" key="44">
    <source>
        <dbReference type="Proteomes" id="UP000398321"/>
    </source>
</evidence>
<evidence type="ECO:0000313" key="21">
    <source>
        <dbReference type="EMBL" id="EAH2281135.1"/>
    </source>
</evidence>
<evidence type="ECO:0000313" key="27">
    <source>
        <dbReference type="EMBL" id="ECC1557547.1"/>
    </source>
</evidence>
<evidence type="ECO:0000313" key="3">
    <source>
        <dbReference type="EMBL" id="EAC9039853.1"/>
    </source>
</evidence>
<dbReference type="Proteomes" id="UP000331186">
    <property type="component" value="Unassembled WGS sequence"/>
</dbReference>
<evidence type="ECO:0000313" key="25">
    <source>
        <dbReference type="EMBL" id="ECB9474103.1"/>
    </source>
</evidence>
<evidence type="ECO:0000313" key="43">
    <source>
        <dbReference type="Proteomes" id="UP000393182"/>
    </source>
</evidence>
<evidence type="ECO:0000313" key="47">
    <source>
        <dbReference type="Proteomes" id="UP000423131"/>
    </source>
</evidence>
<dbReference type="Proteomes" id="UP000533021">
    <property type="component" value="Unassembled WGS sequence"/>
</dbReference>
<evidence type="ECO:0000313" key="57">
    <source>
        <dbReference type="Proteomes" id="UP000549379"/>
    </source>
</evidence>
<dbReference type="Proteomes" id="UP000546397">
    <property type="component" value="Unassembled WGS sequence"/>
</dbReference>
<dbReference type="EMBL" id="AABBHO010000016">
    <property type="protein sequence ID" value="EAG2996976.1"/>
    <property type="molecule type" value="Genomic_DNA"/>
</dbReference>
<dbReference type="EMBL" id="AAALRN010000001">
    <property type="protein sequence ID" value="EAD1183921.1"/>
    <property type="molecule type" value="Genomic_DNA"/>
</dbReference>
<dbReference type="EMBL" id="AABBAW010000001">
    <property type="protein sequence ID" value="EAG2514028.1"/>
    <property type="molecule type" value="Genomic_DNA"/>
</dbReference>
<dbReference type="Proteomes" id="UP000530452">
    <property type="component" value="Unassembled WGS sequence"/>
</dbReference>
<evidence type="ECO:0000313" key="36">
    <source>
        <dbReference type="Proteomes" id="UP000350032"/>
    </source>
</evidence>
<dbReference type="Proteomes" id="UP000478682">
    <property type="component" value="Unassembled WGS sequence"/>
</dbReference>
<reference evidence="10 43" key="3">
    <citation type="submission" date="2019-03" db="EMBL/GenBank/DDBJ databases">
        <authorList>
            <person name="Ashton P.M."/>
            <person name="Dallman T."/>
            <person name="Nair S."/>
            <person name="De Pinna E."/>
            <person name="Peters T."/>
            <person name="Grant K."/>
        </authorList>
    </citation>
    <scope>NUCLEOTIDE SEQUENCE [LARGE SCALE GENOMIC DNA]</scope>
    <source>
        <strain evidence="21 53">282333</strain>
        <strain evidence="22 52">282352</strain>
        <strain evidence="20 55">289003</strain>
        <strain evidence="10">RL15000286</strain>
    </source>
</reference>
<evidence type="ECO:0000313" key="46">
    <source>
        <dbReference type="Proteomes" id="UP000410967"/>
    </source>
</evidence>
<dbReference type="EMBL" id="AAANYN010000013">
    <property type="protein sequence ID" value="EAD5774519.1"/>
    <property type="molecule type" value="Genomic_DNA"/>
</dbReference>
<dbReference type="EMBL" id="AAHZFY010000045">
    <property type="protein sequence ID" value="ECB9514885.1"/>
    <property type="molecule type" value="Genomic_DNA"/>
</dbReference>
<evidence type="ECO:0000313" key="54">
    <source>
        <dbReference type="Proteomes" id="UP000540117"/>
    </source>
</evidence>
<evidence type="ECO:0000313" key="41">
    <source>
        <dbReference type="Proteomes" id="UP000379076"/>
    </source>
</evidence>
<dbReference type="Proteomes" id="UP000460224">
    <property type="component" value="Unassembled WGS sequence"/>
</dbReference>
<dbReference type="EMBL" id="QDAY01000001">
    <property type="protein sequence ID" value="KAA9453399.1"/>
    <property type="molecule type" value="Genomic_DNA"/>
</dbReference>
<dbReference type="EMBL" id="AABAWE010000001">
    <property type="protein sequence ID" value="EAG2085943.1"/>
    <property type="molecule type" value="Genomic_DNA"/>
</dbReference>
<dbReference type="EMBL" id="AAAKQF010000003">
    <property type="protein sequence ID" value="EAC9039853.1"/>
    <property type="molecule type" value="Genomic_DNA"/>
</dbReference>
<dbReference type="Proteomes" id="UP000337746">
    <property type="component" value="Unassembled WGS sequence"/>
</dbReference>
<dbReference type="Proteomes" id="UP000398321">
    <property type="component" value="Unassembled WGS sequence"/>
</dbReference>
<evidence type="ECO:0000313" key="6">
    <source>
        <dbReference type="EMBL" id="EAD5774519.1"/>
    </source>
</evidence>
<evidence type="ECO:0000313" key="17">
    <source>
        <dbReference type="EMBL" id="EAG4329698.1"/>
    </source>
</evidence>
<gene>
    <name evidence="11" type="ORF">A8L61_05335</name>
    <name evidence="19" type="ORF">AB917_06615</name>
    <name evidence="1" type="ORF">ABZ57_01780</name>
    <name evidence="8" type="ORF">ART25_00695</name>
    <name evidence="15" type="ORF">B1N52_02555</name>
    <name evidence="14" type="ORF">B1S26_02620</name>
    <name evidence="16" type="ORF">B5K54_06725</name>
    <name evidence="12" type="ORF">BB997_01535</name>
    <name evidence="13" type="ORF">BCZ21_01625</name>
    <name evidence="17" type="ORF">CAV64_00325</name>
    <name evidence="21" type="ORF">D4920_03540</name>
    <name evidence="20" type="ORF">D4B11_10230</name>
    <name evidence="22" type="ORF">D5N24_00850</name>
    <name evidence="23" type="ORF">D7104_07280</name>
    <name evidence="29" type="ORF">DCK61_02780</name>
    <name evidence="18" type="ORF">DCT16_01530</name>
    <name evidence="2" type="ORF">DU018_03245</name>
    <name evidence="10" type="ORF">E1W56_01795</name>
    <name evidence="7" type="ORF">EX365_02365</name>
    <name evidence="6" type="ORF">EXZ73_09490</name>
    <name evidence="28" type="ORF">F6436_04155</name>
    <name evidence="24" type="ORF">FA835_08335</name>
    <name evidence="26" type="ORF">FLQ97_14280</name>
    <name evidence="25" type="ORF">FLR03_10500</name>
    <name evidence="27" type="ORF">FNX40_12120</name>
    <name evidence="3" type="ORF">KV70_06520</name>
    <name evidence="4" type="ORF">QD52_02355</name>
    <name evidence="5" type="ORF">UI29_02385</name>
    <name evidence="9" type="ORF">Y261_02330</name>
</gene>
<dbReference type="Proteomes" id="UP000403352">
    <property type="component" value="Unassembled WGS sequence"/>
</dbReference>
<evidence type="ECO:0000313" key="31">
    <source>
        <dbReference type="Proteomes" id="UP000336166"/>
    </source>
</evidence>
<dbReference type="Proteomes" id="UP000566721">
    <property type="component" value="Unassembled WGS sequence"/>
</dbReference>
<comment type="caution">
    <text evidence="12">The sequence shown here is derived from an EMBL/GenBank/DDBJ whole genome shotgun (WGS) entry which is preliminary data.</text>
</comment>
<dbReference type="EMBL" id="AAIAJJ010000005">
    <property type="protein sequence ID" value="ECC1557547.1"/>
    <property type="molecule type" value="Genomic_DNA"/>
</dbReference>
<evidence type="ECO:0000313" key="29">
    <source>
        <dbReference type="EMBL" id="KAA9453399.1"/>
    </source>
</evidence>
<dbReference type="Proteomes" id="UP000410967">
    <property type="component" value="Unassembled WGS sequence"/>
</dbReference>
<dbReference type="Proteomes" id="UP000336166">
    <property type="component" value="Unassembled WGS sequence"/>
</dbReference>
<dbReference type="Proteomes" id="UP000376505">
    <property type="component" value="Unassembled WGS sequence"/>
</dbReference>
<evidence type="ECO:0000313" key="45">
    <source>
        <dbReference type="Proteomes" id="UP000403352"/>
    </source>
</evidence>
<evidence type="ECO:0000313" key="35">
    <source>
        <dbReference type="Proteomes" id="UP000345329"/>
    </source>
</evidence>
<evidence type="ECO:0000313" key="51">
    <source>
        <dbReference type="Proteomes" id="UP000525850"/>
    </source>
</evidence>
<reference evidence="46 56" key="4">
    <citation type="submission" date="2019-04" db="EMBL/GenBank/DDBJ databases">
        <authorList>
            <consortium name="GenomeTrakr network: Whole genome sequencing for foodborne pathogen traceback"/>
        </authorList>
    </citation>
    <scope>NUCLEOTIDE SEQUENCE [LARGE SCALE GENOMIC DNA]</scope>
    <source>
        <strain evidence="19 56">CFSAN004300</strain>
        <strain evidence="28 39">FLAG-55987</strain>
        <strain evidence="24 46">PHLUSALM00088</strain>
    </source>
</reference>
<evidence type="ECO:0000313" key="12">
    <source>
        <dbReference type="EMBL" id="EAG1892285.1"/>
    </source>
</evidence>
<dbReference type="Proteomes" id="UP000350032">
    <property type="component" value="Unassembled WGS sequence"/>
</dbReference>
<evidence type="ECO:0000313" key="4">
    <source>
        <dbReference type="EMBL" id="EAD1183921.1"/>
    </source>
</evidence>
<evidence type="ECO:0000313" key="9">
    <source>
        <dbReference type="EMBL" id="EAE2353182.1"/>
    </source>
</evidence>
<evidence type="ECO:0000313" key="23">
    <source>
        <dbReference type="EMBL" id="EAK8897504.1"/>
    </source>
</evidence>
<reference evidence="31 33" key="2">
    <citation type="submission" date="2018-06" db="EMBL/GenBank/DDBJ databases">
        <authorList>
            <consortium name="PulseNet: The National Subtyping Network for Foodborne Disease Surveillance"/>
            <person name="Tarr C.L."/>
            <person name="Trees E."/>
            <person name="Katz L.S."/>
            <person name="Carleton-Romer H.A."/>
            <person name="Stroika S."/>
            <person name="Kucerova Z."/>
            <person name="Roache K.F."/>
            <person name="Sabol A.L."/>
            <person name="Besser J."/>
            <person name="Gerner-Smidt P."/>
        </authorList>
    </citation>
    <scope>NUCLEOTIDE SEQUENCE [LARGE SCALE GENOMIC DNA]</scope>
    <source>
        <strain evidence="1 33">2015L-6227</strain>
        <strain evidence="9 31">PNUSAL000134</strain>
        <strain evidence="3 37">PNUSAL000910</strain>
        <strain evidence="11 38">PNUSAL002180</strain>
        <strain evidence="12 49">PNUSAL002298</strain>
        <strain evidence="23 36">PNUSAL004402</strain>
    </source>
</reference>
<evidence type="ECO:0000313" key="49">
    <source>
        <dbReference type="Proteomes" id="UP000478682"/>
    </source>
</evidence>
<evidence type="ECO:0000313" key="19">
    <source>
        <dbReference type="EMBL" id="EAG6990258.1"/>
    </source>
</evidence>
<evidence type="ECO:0000313" key="10">
    <source>
        <dbReference type="EMBL" id="EAE4940778.1"/>
    </source>
</evidence>
<name>A0A2Z5C3J3_LISMN</name>
<dbReference type="EMBL" id="AACKDQ010000016">
    <property type="protein sequence ID" value="EAK9317106.1"/>
    <property type="molecule type" value="Genomic_DNA"/>
</dbReference>
<dbReference type="Proteomes" id="UP000525850">
    <property type="component" value="Unassembled WGS sequence"/>
</dbReference>
<evidence type="ECO:0000313" key="37">
    <source>
        <dbReference type="Proteomes" id="UP000354255"/>
    </source>
</evidence>